<accession>G8C359</accession>
<dbReference type="AlphaFoldDB" id="G8C359"/>
<reference evidence="5" key="2">
    <citation type="submission" date="2011-11" db="EMBL/GenBank/DDBJ databases">
        <authorList>
            <person name="Barker E."/>
        </authorList>
    </citation>
    <scope>NUCLEOTIDE SEQUENCE</scope>
    <source>
        <strain evidence="5">Birmingham 1</strain>
    </source>
</reference>
<dbReference type="InterPro" id="IPR001310">
    <property type="entry name" value="Histidine_triad_HIT"/>
</dbReference>
<dbReference type="PROSITE" id="PS00892">
    <property type="entry name" value="HIT_1"/>
    <property type="match status" value="1"/>
</dbReference>
<dbReference type="PANTHER" id="PTHR46648:SF1">
    <property type="entry name" value="ADENOSINE 5'-MONOPHOSPHORAMIDASE HNT1"/>
    <property type="match status" value="1"/>
</dbReference>
<dbReference type="InterPro" id="IPR011146">
    <property type="entry name" value="HIT-like"/>
</dbReference>
<proteinExistence type="predicted"/>
<feature type="short sequence motif" description="Histidine triad motif" evidence="2 3">
    <location>
        <begin position="101"/>
        <end position="105"/>
    </location>
</feature>
<dbReference type="PANTHER" id="PTHR46648">
    <property type="entry name" value="HIT FAMILY PROTEIN 1"/>
    <property type="match status" value="1"/>
</dbReference>
<dbReference type="PROSITE" id="PS51084">
    <property type="entry name" value="HIT_2"/>
    <property type="match status" value="1"/>
</dbReference>
<dbReference type="Gene3D" id="3.30.428.10">
    <property type="entry name" value="HIT-like"/>
    <property type="match status" value="1"/>
</dbReference>
<dbReference type="GO" id="GO:0003824">
    <property type="term" value="F:catalytic activity"/>
    <property type="evidence" value="ECO:0007669"/>
    <property type="project" value="InterPro"/>
</dbReference>
<dbReference type="InterPro" id="IPR019808">
    <property type="entry name" value="Histidine_triad_CS"/>
</dbReference>
<organism evidence="5">
    <name type="scientific">Candidatus Mycoplasma haematominutum 'Birmingham 1'</name>
    <dbReference type="NCBI Taxonomy" id="1116213"/>
    <lineage>
        <taxon>Bacteria</taxon>
        <taxon>Bacillati</taxon>
        <taxon>Mycoplasmatota</taxon>
        <taxon>Mollicutes</taxon>
        <taxon>Mycoplasmataceae</taxon>
        <taxon>Mycoplasma</taxon>
    </lineage>
</organism>
<evidence type="ECO:0000256" key="2">
    <source>
        <dbReference type="PIRSR" id="PIRSR601310-3"/>
    </source>
</evidence>
<evidence type="ECO:0000256" key="3">
    <source>
        <dbReference type="PROSITE-ProRule" id="PRU00464"/>
    </source>
</evidence>
<dbReference type="HOGENOM" id="CLU_056776_3_2_14"/>
<evidence type="ECO:0000313" key="5">
    <source>
        <dbReference type="EMBL" id="CCE66757.1"/>
    </source>
</evidence>
<dbReference type="GO" id="GO:0009117">
    <property type="term" value="P:nucleotide metabolic process"/>
    <property type="evidence" value="ECO:0007669"/>
    <property type="project" value="TreeGrafter"/>
</dbReference>
<dbReference type="SUPFAM" id="SSF54197">
    <property type="entry name" value="HIT-like"/>
    <property type="match status" value="1"/>
</dbReference>
<feature type="active site" description="Tele-AMP-histidine intermediate" evidence="1">
    <location>
        <position position="103"/>
    </location>
</feature>
<gene>
    <name evidence="5" type="primary">hit</name>
    <name evidence="5" type="ORF">MHM_02390</name>
</gene>
<protein>
    <submittedName>
        <fullName evidence="5">Histidine triad protein HIT</fullName>
    </submittedName>
</protein>
<reference evidence="5" key="1">
    <citation type="submission" date="2011-11" db="EMBL/GenBank/DDBJ databases">
        <title>Complete genome sequence of Candidatus Mycoplasma haemominutum.</title>
        <authorList>
            <person name="Barker E.N."/>
            <person name="Darby A.C."/>
            <person name="Helps C.R."/>
            <person name="Peters I.R."/>
            <person name="Hughes M.A."/>
            <person name="Radford A.D."/>
            <person name="Novacco M."/>
            <person name="Boretti F."/>
            <person name="Hofmann-Lehmann R."/>
            <person name="Tasker S."/>
        </authorList>
    </citation>
    <scope>NUCLEOTIDE SEQUENCE</scope>
    <source>
        <strain evidence="5">Birmingham 1</strain>
    </source>
</reference>
<dbReference type="PRINTS" id="PR00332">
    <property type="entry name" value="HISTRIAD"/>
</dbReference>
<dbReference type="Pfam" id="PF01230">
    <property type="entry name" value="HIT"/>
    <property type="match status" value="1"/>
</dbReference>
<dbReference type="PATRIC" id="fig|1116213.3.peg.253"/>
<feature type="domain" description="HIT" evidence="4">
    <location>
        <begin position="7"/>
        <end position="110"/>
    </location>
</feature>
<evidence type="ECO:0000256" key="1">
    <source>
        <dbReference type="PIRSR" id="PIRSR601310-1"/>
    </source>
</evidence>
<sequence length="110" mass="12115">MLEHNCVFCAISASLQSQSNLILEGKHTFVIPDIKPISKGHALVITKAHFQDLSSSPDEALAEAIALAKEYSKTLKAQDASIRGFNFVSNQGAKANQVVFHFHLHIIPRY</sequence>
<dbReference type="EMBL" id="HE613254">
    <property type="protein sequence ID" value="CCE66757.1"/>
    <property type="molecule type" value="Genomic_DNA"/>
</dbReference>
<dbReference type="KEGG" id="mhb:MHM_02390"/>
<dbReference type="InterPro" id="IPR036265">
    <property type="entry name" value="HIT-like_sf"/>
</dbReference>
<evidence type="ECO:0000259" key="4">
    <source>
        <dbReference type="PROSITE" id="PS51084"/>
    </source>
</evidence>
<name>G8C359_9MOLU</name>